<dbReference type="EMBL" id="JADIKF010000036">
    <property type="protein sequence ID" value="MBM7129021.1"/>
    <property type="molecule type" value="Genomic_DNA"/>
</dbReference>
<sequence>MNKRSTHARTRLDTWRERGAHRFDPLQFHLMDALERRAANYQGEARQRLDERLSTLLDAYEVDLEHGPRRDQDITGAGDDAARARGALGALVDHVAAGDEAPDAPSFAAPELLKEFRTLWSRLRADSQMRQSLQQVPTNAGPLNSSALVHRAVTLMRGISPGYLQHFLSYVDDLAGLEQINVAAPQVHPDIQSVASTRKRASRKKAGKQQD</sequence>
<accession>A0ABS2KCW7</accession>
<feature type="region of interest" description="Disordered" evidence="1">
    <location>
        <begin position="191"/>
        <end position="211"/>
    </location>
</feature>
<protein>
    <submittedName>
        <fullName evidence="2">DUF2894 domain-containing protein</fullName>
    </submittedName>
</protein>
<evidence type="ECO:0000256" key="1">
    <source>
        <dbReference type="SAM" id="MobiDB-lite"/>
    </source>
</evidence>
<reference evidence="2" key="1">
    <citation type="submission" date="2020-10" db="EMBL/GenBank/DDBJ databases">
        <title>Phylogeny of dyella-like bacteria.</title>
        <authorList>
            <person name="Fu J."/>
        </authorList>
    </citation>
    <scope>NUCLEOTIDE SEQUENCE</scope>
    <source>
        <strain evidence="2">DHON07</strain>
    </source>
</reference>
<proteinExistence type="predicted"/>
<organism evidence="2 3">
    <name type="scientific">Dyella mobilis</name>
    <dbReference type="NCBI Taxonomy" id="1849582"/>
    <lineage>
        <taxon>Bacteria</taxon>
        <taxon>Pseudomonadati</taxon>
        <taxon>Pseudomonadota</taxon>
        <taxon>Gammaproteobacteria</taxon>
        <taxon>Lysobacterales</taxon>
        <taxon>Rhodanobacteraceae</taxon>
        <taxon>Dyella</taxon>
    </lineage>
</organism>
<evidence type="ECO:0000313" key="2">
    <source>
        <dbReference type="EMBL" id="MBM7129021.1"/>
    </source>
</evidence>
<feature type="compositionally biased region" description="Basic residues" evidence="1">
    <location>
        <begin position="197"/>
        <end position="211"/>
    </location>
</feature>
<keyword evidence="3" id="KW-1185">Reference proteome</keyword>
<name>A0ABS2KCW7_9GAMM</name>
<dbReference type="Proteomes" id="UP001430193">
    <property type="component" value="Unassembled WGS sequence"/>
</dbReference>
<dbReference type="Pfam" id="PF11445">
    <property type="entry name" value="DUF2894"/>
    <property type="match status" value="1"/>
</dbReference>
<gene>
    <name evidence="2" type="ORF">ISS99_05745</name>
</gene>
<comment type="caution">
    <text evidence="2">The sequence shown here is derived from an EMBL/GenBank/DDBJ whole genome shotgun (WGS) entry which is preliminary data.</text>
</comment>
<dbReference type="RefSeq" id="WP_204630633.1">
    <property type="nucleotide sequence ID" value="NZ_BSOC01000007.1"/>
</dbReference>
<dbReference type="InterPro" id="IPR021549">
    <property type="entry name" value="DUF2894"/>
</dbReference>
<evidence type="ECO:0000313" key="3">
    <source>
        <dbReference type="Proteomes" id="UP001430193"/>
    </source>
</evidence>